<feature type="domain" description="BTB" evidence="2">
    <location>
        <begin position="253"/>
        <end position="320"/>
    </location>
</feature>
<evidence type="ECO:0000259" key="3">
    <source>
        <dbReference type="PROSITE" id="PS50144"/>
    </source>
</evidence>
<protein>
    <submittedName>
        <fullName evidence="5">BTB domain-containing protein</fullName>
    </submittedName>
</protein>
<dbReference type="CDD" id="cd18186">
    <property type="entry name" value="BTB_POZ_ZBTB_KLHL-like"/>
    <property type="match status" value="1"/>
</dbReference>
<dbReference type="WBParaSite" id="Pan_g10006.t1">
    <property type="protein sequence ID" value="Pan_g10006.t1"/>
    <property type="gene ID" value="Pan_g10006"/>
</dbReference>
<dbReference type="InterPro" id="IPR000210">
    <property type="entry name" value="BTB/POZ_dom"/>
</dbReference>
<dbReference type="PANTHER" id="PTHR47022">
    <property type="entry name" value="BTB AND MATH DOMAIN-CONTAINING PROTEIN 36-RELATED"/>
    <property type="match status" value="1"/>
</dbReference>
<dbReference type="PROSITE" id="PS50097">
    <property type="entry name" value="BTB"/>
    <property type="match status" value="1"/>
</dbReference>
<dbReference type="AlphaFoldDB" id="A0A7E4UL06"/>
<evidence type="ECO:0000313" key="5">
    <source>
        <dbReference type="WBParaSite" id="Pan_g10006.t1"/>
    </source>
</evidence>
<dbReference type="InterPro" id="IPR008974">
    <property type="entry name" value="TRAF-like"/>
</dbReference>
<keyword evidence="4" id="KW-1185">Reference proteome</keyword>
<dbReference type="SUPFAM" id="SSF49599">
    <property type="entry name" value="TRAF domain-like"/>
    <property type="match status" value="1"/>
</dbReference>
<feature type="domain" description="MATH" evidence="3">
    <location>
        <begin position="102"/>
        <end position="229"/>
    </location>
</feature>
<dbReference type="Pfam" id="PF00651">
    <property type="entry name" value="BTB"/>
    <property type="match status" value="1"/>
</dbReference>
<dbReference type="InterPro" id="IPR011333">
    <property type="entry name" value="SKP1/BTB/POZ_sf"/>
</dbReference>
<reference evidence="4" key="1">
    <citation type="journal article" date="2013" name="Genetics">
        <title>The draft genome and transcriptome of Panagrellus redivivus are shaped by the harsh demands of a free-living lifestyle.</title>
        <authorList>
            <person name="Srinivasan J."/>
            <person name="Dillman A.R."/>
            <person name="Macchietto M.G."/>
            <person name="Heikkinen L."/>
            <person name="Lakso M."/>
            <person name="Fracchia K.M."/>
            <person name="Antoshechkin I."/>
            <person name="Mortazavi A."/>
            <person name="Wong G."/>
            <person name="Sternberg P.W."/>
        </authorList>
    </citation>
    <scope>NUCLEOTIDE SEQUENCE [LARGE SCALE GENOMIC DNA]</scope>
    <source>
        <strain evidence="4">MT8872</strain>
    </source>
</reference>
<feature type="region of interest" description="Disordered" evidence="1">
    <location>
        <begin position="1"/>
        <end position="34"/>
    </location>
</feature>
<dbReference type="SMART" id="SM00061">
    <property type="entry name" value="MATH"/>
    <property type="match status" value="1"/>
</dbReference>
<accession>A0A7E4UL06</accession>
<dbReference type="Proteomes" id="UP000492821">
    <property type="component" value="Unassembled WGS sequence"/>
</dbReference>
<dbReference type="PANTHER" id="PTHR47022:SF1">
    <property type="entry name" value="BTB AND MATH DOMAIN-CONTAINING PROTEIN 36-RELATED"/>
    <property type="match status" value="1"/>
</dbReference>
<dbReference type="PROSITE" id="PS50144">
    <property type="entry name" value="MATH"/>
    <property type="match status" value="1"/>
</dbReference>
<organism evidence="4 5">
    <name type="scientific">Panagrellus redivivus</name>
    <name type="common">Microworm</name>
    <dbReference type="NCBI Taxonomy" id="6233"/>
    <lineage>
        <taxon>Eukaryota</taxon>
        <taxon>Metazoa</taxon>
        <taxon>Ecdysozoa</taxon>
        <taxon>Nematoda</taxon>
        <taxon>Chromadorea</taxon>
        <taxon>Rhabditida</taxon>
        <taxon>Tylenchina</taxon>
        <taxon>Panagrolaimomorpha</taxon>
        <taxon>Panagrolaimoidea</taxon>
        <taxon>Panagrolaimidae</taxon>
        <taxon>Panagrellus</taxon>
    </lineage>
</organism>
<evidence type="ECO:0000259" key="2">
    <source>
        <dbReference type="PROSITE" id="PS50097"/>
    </source>
</evidence>
<dbReference type="Gene3D" id="3.30.710.10">
    <property type="entry name" value="Potassium Channel Kv1.1, Chain A"/>
    <property type="match status" value="1"/>
</dbReference>
<dbReference type="SUPFAM" id="SSF54695">
    <property type="entry name" value="POZ domain"/>
    <property type="match status" value="1"/>
</dbReference>
<evidence type="ECO:0000313" key="4">
    <source>
        <dbReference type="Proteomes" id="UP000492821"/>
    </source>
</evidence>
<evidence type="ECO:0000256" key="1">
    <source>
        <dbReference type="SAM" id="MobiDB-lite"/>
    </source>
</evidence>
<dbReference type="Gene3D" id="2.60.210.10">
    <property type="entry name" value="Apoptosis, Tumor Necrosis Factor Receptor Associated Protein 2, Chain A"/>
    <property type="match status" value="1"/>
</dbReference>
<dbReference type="InterPro" id="IPR002083">
    <property type="entry name" value="MATH/TRAF_dom"/>
</dbReference>
<reference evidence="5" key="2">
    <citation type="submission" date="2020-10" db="UniProtKB">
        <authorList>
            <consortium name="WormBaseParasite"/>
        </authorList>
    </citation>
    <scope>IDENTIFICATION</scope>
</reference>
<dbReference type="Pfam" id="PF00917">
    <property type="entry name" value="MATH"/>
    <property type="match status" value="1"/>
</dbReference>
<dbReference type="SMART" id="SM00225">
    <property type="entry name" value="BTB"/>
    <property type="match status" value="1"/>
</dbReference>
<sequence>MSHPEDALGLNAVDNGDDDGASSPGGEVDKKNPNELELPLFMSLRKLNLFRDDESPTSTSATPSMNAAPKVPPIHGSVTGPEFLLACGGGGQSRGYTDKKTKGTIKLIISNLGGLKTKVTSSFHNIANLPWRLAAKTETSKRTNGIRFFSIYIDCNPESESTLWSCEAVVEFALIAQRPCGSDFTRTFTNTFSYNSNNWGFPSFIEFSDITNADKGFIRNDKVVVEAHIVVNNVVGVSRTSVFDFQSNNCPMSDGILLVEGAPLYISKQYLALHSPVFEAMFYSSFIERDKREIPIEDVIYEEFLELLHVLYPSRKPVTAENVEYLLELADKYQIQFVMDQCESFLQNTEDVNIVTKLVWADQYTLSRLQHVCIRALHQPCDVKALRATEEFRKLSDSTRSALLEKLLKILE</sequence>
<proteinExistence type="predicted"/>
<name>A0A7E4UL06_PANRE</name>